<evidence type="ECO:0000259" key="1">
    <source>
        <dbReference type="PROSITE" id="PS50943"/>
    </source>
</evidence>
<proteinExistence type="predicted"/>
<keyword evidence="3" id="KW-1185">Reference proteome</keyword>
<protein>
    <submittedName>
        <fullName evidence="2">Helix-turn-helix domain-containing protein</fullName>
    </submittedName>
</protein>
<organism evidence="2 3">
    <name type="scientific">Sphaerisporangium rhizosphaerae</name>
    <dbReference type="NCBI Taxonomy" id="2269375"/>
    <lineage>
        <taxon>Bacteria</taxon>
        <taxon>Bacillati</taxon>
        <taxon>Actinomycetota</taxon>
        <taxon>Actinomycetes</taxon>
        <taxon>Streptosporangiales</taxon>
        <taxon>Streptosporangiaceae</taxon>
        <taxon>Sphaerisporangium</taxon>
    </lineage>
</organism>
<reference evidence="3" key="1">
    <citation type="journal article" date="2019" name="Int. J. Syst. Evol. Microbiol.">
        <title>The Global Catalogue of Microorganisms (GCM) 10K type strain sequencing project: providing services to taxonomists for standard genome sequencing and annotation.</title>
        <authorList>
            <consortium name="The Broad Institute Genomics Platform"/>
            <consortium name="The Broad Institute Genome Sequencing Center for Infectious Disease"/>
            <person name="Wu L."/>
            <person name="Ma J."/>
        </authorList>
    </citation>
    <scope>NUCLEOTIDE SEQUENCE [LARGE SCALE GENOMIC DNA]</scope>
    <source>
        <strain evidence="3">CECT 7649</strain>
    </source>
</reference>
<evidence type="ECO:0000313" key="3">
    <source>
        <dbReference type="Proteomes" id="UP001596496"/>
    </source>
</evidence>
<dbReference type="Pfam" id="PF13560">
    <property type="entry name" value="HTH_31"/>
    <property type="match status" value="1"/>
</dbReference>
<dbReference type="Gene3D" id="1.10.260.40">
    <property type="entry name" value="lambda repressor-like DNA-binding domains"/>
    <property type="match status" value="1"/>
</dbReference>
<dbReference type="InterPro" id="IPR043917">
    <property type="entry name" value="DUF5753"/>
</dbReference>
<dbReference type="PROSITE" id="PS50943">
    <property type="entry name" value="HTH_CROC1"/>
    <property type="match status" value="1"/>
</dbReference>
<evidence type="ECO:0000313" key="2">
    <source>
        <dbReference type="EMBL" id="MFC7382360.1"/>
    </source>
</evidence>
<dbReference type="CDD" id="cd00093">
    <property type="entry name" value="HTH_XRE"/>
    <property type="match status" value="1"/>
</dbReference>
<name>A0ABW2P1P0_9ACTN</name>
<comment type="caution">
    <text evidence="2">The sequence shown here is derived from an EMBL/GenBank/DDBJ whole genome shotgun (WGS) entry which is preliminary data.</text>
</comment>
<dbReference type="RefSeq" id="WP_380825955.1">
    <property type="nucleotide sequence ID" value="NZ_JBHTCG010000005.1"/>
</dbReference>
<sequence length="287" mass="31810">MAPGRGPTVRRRRLAGEIRKLRERSAMTIEEAAERLGWSIAKVSRIETARVGITAPDLTRVLDLYEVEEPKRPALHALARTARVRGWWDAYADSLRGEYATYIELEADAGFIRSFDALAVNGLLQTSDYAYEIVRAALMGLLPPADIQRRVEVRMTRQKLLAQGDDPLRLWTVIDQAVLNRVVGSPAVMAAQCKSLLGMAELPNVTIQVLPATSGAHPATAGPFSIMQFREPHDPDVVYLESMTSSLYVESDAEIYRYTLAFDHLRAAALGTEESKSVIARSAERFA</sequence>
<dbReference type="EMBL" id="JBHTCG010000005">
    <property type="protein sequence ID" value="MFC7382360.1"/>
    <property type="molecule type" value="Genomic_DNA"/>
</dbReference>
<dbReference type="InterPro" id="IPR001387">
    <property type="entry name" value="Cro/C1-type_HTH"/>
</dbReference>
<dbReference type="InterPro" id="IPR010982">
    <property type="entry name" value="Lambda_DNA-bd_dom_sf"/>
</dbReference>
<gene>
    <name evidence="2" type="ORF">ACFQSB_09120</name>
</gene>
<dbReference type="Pfam" id="PF19054">
    <property type="entry name" value="DUF5753"/>
    <property type="match status" value="1"/>
</dbReference>
<dbReference type="Proteomes" id="UP001596496">
    <property type="component" value="Unassembled WGS sequence"/>
</dbReference>
<dbReference type="SUPFAM" id="SSF47413">
    <property type="entry name" value="lambda repressor-like DNA-binding domains"/>
    <property type="match status" value="1"/>
</dbReference>
<feature type="domain" description="HTH cro/C1-type" evidence="1">
    <location>
        <begin position="18"/>
        <end position="72"/>
    </location>
</feature>
<dbReference type="SMART" id="SM00530">
    <property type="entry name" value="HTH_XRE"/>
    <property type="match status" value="1"/>
</dbReference>
<accession>A0ABW2P1P0</accession>